<keyword evidence="7" id="KW-1185">Reference proteome</keyword>
<dbReference type="Gene3D" id="1.10.10.10">
    <property type="entry name" value="Winged helix-like DNA-binding domain superfamily/Winged helix DNA-binding domain"/>
    <property type="match status" value="2"/>
</dbReference>
<protein>
    <submittedName>
        <fullName evidence="6">GntR family transcriptional regulator</fullName>
    </submittedName>
</protein>
<dbReference type="SMART" id="SM00345">
    <property type="entry name" value="HTH_GNTR"/>
    <property type="match status" value="1"/>
</dbReference>
<sequence length="295" mass="33891">MVLSTRTSPTALAMRVIELIRERELEVGAHLSEQWVADSLRISRTPARKALSFMADIGLVEQLPRRGFHLKMSAAELSKVAFTTDAGDDEQVYFRIVDDHLGGRFTGEFATTELCRRYGLSTRQANLVLARLEAEDLIRRHPGRGWEFQRSLTSAEAHNQSYRFRLMVEPAALLEPGFTIDPAAFALHRKQQESMLHGNIVFLSRTELFRYGSEFHEMIVDCAHNAFLSDALKRVNRMRRLIEYNHQADRSRLVTQAREHLQLLDLLEAGRNEEASRFLRDHLDTVRALKTGMHH</sequence>
<dbReference type="PANTHER" id="PTHR43537:SF5">
    <property type="entry name" value="UXU OPERON TRANSCRIPTIONAL REGULATOR"/>
    <property type="match status" value="1"/>
</dbReference>
<dbReference type="SUPFAM" id="SSF48008">
    <property type="entry name" value="GntR ligand-binding domain-like"/>
    <property type="match status" value="1"/>
</dbReference>
<organism evidence="6 7">
    <name type="scientific">Nocardia testacea</name>
    <dbReference type="NCBI Taxonomy" id="248551"/>
    <lineage>
        <taxon>Bacteria</taxon>
        <taxon>Bacillati</taxon>
        <taxon>Actinomycetota</taxon>
        <taxon>Actinomycetes</taxon>
        <taxon>Mycobacteriales</taxon>
        <taxon>Nocardiaceae</taxon>
        <taxon>Nocardia</taxon>
    </lineage>
</organism>
<feature type="domain" description="GntR C-terminal" evidence="5">
    <location>
        <begin position="160"/>
        <end position="285"/>
    </location>
</feature>
<dbReference type="InterPro" id="IPR008920">
    <property type="entry name" value="TF_FadR/GntR_C"/>
</dbReference>
<feature type="domain" description="HTH gntR-type" evidence="4">
    <location>
        <begin position="12"/>
        <end position="70"/>
    </location>
</feature>
<dbReference type="SMART" id="SM00895">
    <property type="entry name" value="FCD"/>
    <property type="match status" value="1"/>
</dbReference>
<evidence type="ECO:0000259" key="4">
    <source>
        <dbReference type="SMART" id="SM00345"/>
    </source>
</evidence>
<evidence type="ECO:0000313" key="6">
    <source>
        <dbReference type="EMBL" id="MFI2228661.1"/>
    </source>
</evidence>
<dbReference type="InterPro" id="IPR000524">
    <property type="entry name" value="Tscrpt_reg_HTH_GntR"/>
</dbReference>
<dbReference type="InterPro" id="IPR011711">
    <property type="entry name" value="GntR_C"/>
</dbReference>
<proteinExistence type="predicted"/>
<evidence type="ECO:0000256" key="1">
    <source>
        <dbReference type="ARBA" id="ARBA00023015"/>
    </source>
</evidence>
<evidence type="ECO:0000259" key="5">
    <source>
        <dbReference type="SMART" id="SM00895"/>
    </source>
</evidence>
<dbReference type="InterPro" id="IPR036390">
    <property type="entry name" value="WH_DNA-bd_sf"/>
</dbReference>
<evidence type="ECO:0000256" key="3">
    <source>
        <dbReference type="ARBA" id="ARBA00023163"/>
    </source>
</evidence>
<accession>A0ABW7VTJ0</accession>
<dbReference type="Pfam" id="PF00392">
    <property type="entry name" value="GntR"/>
    <property type="match status" value="1"/>
</dbReference>
<evidence type="ECO:0000256" key="2">
    <source>
        <dbReference type="ARBA" id="ARBA00023125"/>
    </source>
</evidence>
<dbReference type="Proteomes" id="UP001611494">
    <property type="component" value="Unassembled WGS sequence"/>
</dbReference>
<reference evidence="6 7" key="1">
    <citation type="submission" date="2024-10" db="EMBL/GenBank/DDBJ databases">
        <title>The Natural Products Discovery Center: Release of the First 8490 Sequenced Strains for Exploring Actinobacteria Biosynthetic Diversity.</title>
        <authorList>
            <person name="Kalkreuter E."/>
            <person name="Kautsar S.A."/>
            <person name="Yang D."/>
            <person name="Bader C.D."/>
            <person name="Teijaro C.N."/>
            <person name="Fluegel L."/>
            <person name="Davis C.M."/>
            <person name="Simpson J.R."/>
            <person name="Lauterbach L."/>
            <person name="Steele A.D."/>
            <person name="Gui C."/>
            <person name="Meng S."/>
            <person name="Li G."/>
            <person name="Viehrig K."/>
            <person name="Ye F."/>
            <person name="Su P."/>
            <person name="Kiefer A.F."/>
            <person name="Nichols A."/>
            <person name="Cepeda A.J."/>
            <person name="Yan W."/>
            <person name="Fan B."/>
            <person name="Jiang Y."/>
            <person name="Adhikari A."/>
            <person name="Zheng C.-J."/>
            <person name="Schuster L."/>
            <person name="Cowan T.M."/>
            <person name="Smanski M.J."/>
            <person name="Chevrette M.G."/>
            <person name="De Carvalho L.P.S."/>
            <person name="Shen B."/>
        </authorList>
    </citation>
    <scope>NUCLEOTIDE SEQUENCE [LARGE SCALE GENOMIC DNA]</scope>
    <source>
        <strain evidence="6 7">NPDC019377</strain>
    </source>
</reference>
<gene>
    <name evidence="6" type="ORF">ACH49Z_02265</name>
</gene>
<keyword evidence="2" id="KW-0238">DNA-binding</keyword>
<keyword evidence="1" id="KW-0805">Transcription regulation</keyword>
<dbReference type="InterPro" id="IPR036388">
    <property type="entry name" value="WH-like_DNA-bd_sf"/>
</dbReference>
<evidence type="ECO:0000313" key="7">
    <source>
        <dbReference type="Proteomes" id="UP001611494"/>
    </source>
</evidence>
<dbReference type="EMBL" id="JBIRYL010000001">
    <property type="protein sequence ID" value="MFI2228661.1"/>
    <property type="molecule type" value="Genomic_DNA"/>
</dbReference>
<dbReference type="PANTHER" id="PTHR43537">
    <property type="entry name" value="TRANSCRIPTIONAL REGULATOR, GNTR FAMILY"/>
    <property type="match status" value="1"/>
</dbReference>
<dbReference type="Pfam" id="PF07729">
    <property type="entry name" value="FCD"/>
    <property type="match status" value="1"/>
</dbReference>
<dbReference type="SUPFAM" id="SSF46785">
    <property type="entry name" value="Winged helix' DNA-binding domain"/>
    <property type="match status" value="1"/>
</dbReference>
<name>A0ABW7VTJ0_9NOCA</name>
<dbReference type="RefSeq" id="WP_397058985.1">
    <property type="nucleotide sequence ID" value="NZ_JBIRYL010000001.1"/>
</dbReference>
<keyword evidence="3" id="KW-0804">Transcription</keyword>
<dbReference type="Gene3D" id="1.20.120.530">
    <property type="entry name" value="GntR ligand-binding domain-like"/>
    <property type="match status" value="1"/>
</dbReference>
<comment type="caution">
    <text evidence="6">The sequence shown here is derived from an EMBL/GenBank/DDBJ whole genome shotgun (WGS) entry which is preliminary data.</text>
</comment>